<evidence type="ECO:0000313" key="3">
    <source>
        <dbReference type="EMBL" id="EOA03175.1"/>
    </source>
</evidence>
<dbReference type="PANTHER" id="PTHR37477:SF1">
    <property type="entry name" value="COBALT-PRECORRIN-5A HYDROLASE"/>
    <property type="match status" value="1"/>
</dbReference>
<comment type="caution">
    <text evidence="3">The sequence shown here is derived from an EMBL/GenBank/DDBJ whole genome shotgun (WGS) entry which is preliminary data.</text>
</comment>
<dbReference type="InterPro" id="IPR036518">
    <property type="entry name" value="CobE/GbiG_C_sf"/>
</dbReference>
<dbReference type="Gene3D" id="3.40.50.11220">
    <property type="match status" value="1"/>
</dbReference>
<dbReference type="PANTHER" id="PTHR37477">
    <property type="entry name" value="COBALT-PRECORRIN-5A HYDROLASE"/>
    <property type="match status" value="1"/>
</dbReference>
<feature type="domain" description="Cobalamin synthesis G N-terminal" evidence="2">
    <location>
        <begin position="62"/>
        <end position="141"/>
    </location>
</feature>
<dbReference type="Proteomes" id="UP000006772">
    <property type="component" value="Unassembled WGS sequence"/>
</dbReference>
<dbReference type="GO" id="GO:0009236">
    <property type="term" value="P:cobalamin biosynthetic process"/>
    <property type="evidence" value="ECO:0007669"/>
    <property type="project" value="InterPro"/>
</dbReference>
<dbReference type="Pfam" id="PF01890">
    <property type="entry name" value="CbiG_C"/>
    <property type="match status" value="1"/>
</dbReference>
<gene>
    <name evidence="3" type="ORF">HFRIS_019048</name>
</gene>
<dbReference type="InterPro" id="IPR038029">
    <property type="entry name" value="GbiG_N_sf"/>
</dbReference>
<dbReference type="RefSeq" id="WP_006713048.1">
    <property type="nucleotide sequence ID" value="NZ_AEEC02000032.1"/>
</dbReference>
<proteinExistence type="predicted"/>
<dbReference type="NCBIfam" id="NF005440">
    <property type="entry name" value="PRK07027.1-4"/>
    <property type="match status" value="1"/>
</dbReference>
<evidence type="ECO:0000259" key="2">
    <source>
        <dbReference type="Pfam" id="PF11760"/>
    </source>
</evidence>
<dbReference type="Pfam" id="PF11760">
    <property type="entry name" value="CbiG_N"/>
    <property type="match status" value="1"/>
</dbReference>
<name>A0AAI9IBZ8_9BURK</name>
<dbReference type="EMBL" id="AEEC02000032">
    <property type="protein sequence ID" value="EOA03175.1"/>
    <property type="molecule type" value="Genomic_DNA"/>
</dbReference>
<dbReference type="SUPFAM" id="SSF159672">
    <property type="entry name" value="CbiG N-terminal domain-like"/>
    <property type="match status" value="1"/>
</dbReference>
<evidence type="ECO:0000313" key="4">
    <source>
        <dbReference type="Proteomes" id="UP000006772"/>
    </source>
</evidence>
<accession>A0AAI9IBZ8</accession>
<organism evidence="3 4">
    <name type="scientific">Herbaspirillum frisingense GSF30</name>
    <dbReference type="NCBI Taxonomy" id="864073"/>
    <lineage>
        <taxon>Bacteria</taxon>
        <taxon>Pseudomonadati</taxon>
        <taxon>Pseudomonadota</taxon>
        <taxon>Betaproteobacteria</taxon>
        <taxon>Burkholderiales</taxon>
        <taxon>Oxalobacteraceae</taxon>
        <taxon>Herbaspirillum</taxon>
    </lineage>
</organism>
<dbReference type="InterPro" id="IPR021744">
    <property type="entry name" value="CbiG_N"/>
</dbReference>
<feature type="domain" description="CobE/GbiG C-terminal" evidence="1">
    <location>
        <begin position="146"/>
        <end position="264"/>
    </location>
</feature>
<dbReference type="AlphaFoldDB" id="A0AAI9IBZ8"/>
<protein>
    <submittedName>
        <fullName evidence="3">Cobalamin biosynthesis protein CbiG</fullName>
    </submittedName>
</protein>
<dbReference type="InterPro" id="IPR002750">
    <property type="entry name" value="CobE/GbiG_C"/>
</dbReference>
<dbReference type="Gene3D" id="3.30.420.180">
    <property type="entry name" value="CobE/GbiG C-terminal domain"/>
    <property type="match status" value="1"/>
</dbReference>
<dbReference type="SUPFAM" id="SSF159664">
    <property type="entry name" value="CobE/GbiG C-terminal domain-like"/>
    <property type="match status" value="1"/>
</dbReference>
<reference evidence="3 4" key="1">
    <citation type="journal article" date="2013" name="Front. Microbiol.">
        <title>The genome of the endophytic bacterium H. frisingense GSF30(T) identifies diverse strategies in the Herbaspirillum genus to interact with plants.</title>
        <authorList>
            <person name="Straub D."/>
            <person name="Rothballer M."/>
            <person name="Hartmann A."/>
            <person name="Ludewig U."/>
        </authorList>
    </citation>
    <scope>NUCLEOTIDE SEQUENCE [LARGE SCALE GENOMIC DNA]</scope>
    <source>
        <strain evidence="3 4">GSF30</strain>
    </source>
</reference>
<evidence type="ECO:0000259" key="1">
    <source>
        <dbReference type="Pfam" id="PF01890"/>
    </source>
</evidence>
<sequence>MNPPVALPELGLWPVRVEAAPLAMYLQDRLGGPSGQLRQSCQLYQPWLNSEAGTSQSQRQQFALAYRRHRQWIMIGATGIAVRFLDGLPQDKHSDPAVVVVDEAARFAISLLAGHEGGANSLAFRVAQVTGAQPVVTTATEAVKPLVLGIGCRKLASVEQIGAAVAQALQQCPGATLAQVREVATIDLKAEEPGLLAFCATHGLPLRVIAREQIAQRAWVGKPSEWVRQNIGVDGVCEPAALIASPRGRLLLGKTALDGVTVAIVDDGEGWRSFIENLHDPA</sequence>
<dbReference type="InterPro" id="IPR052553">
    <property type="entry name" value="CbiG_hydrolase"/>
</dbReference>